<keyword evidence="5 8" id="KW-1133">Transmembrane helix</keyword>
<evidence type="ECO:0000256" key="3">
    <source>
        <dbReference type="ARBA" id="ARBA00022692"/>
    </source>
</evidence>
<protein>
    <recommendedName>
        <fullName evidence="8">Mitochondrial import inner membrane translocase subunit Tim21</fullName>
    </recommendedName>
</protein>
<proteinExistence type="inferred from homology"/>
<evidence type="ECO:0000313" key="11">
    <source>
        <dbReference type="Proteomes" id="UP000278807"/>
    </source>
</evidence>
<dbReference type="PANTHER" id="PTHR13032:SF6">
    <property type="entry name" value="MITOCHONDRIAL IMPORT INNER MEMBRANE TRANSLOCASE SUBUNIT TIM21"/>
    <property type="match status" value="1"/>
</dbReference>
<dbReference type="EMBL" id="UZAE01002054">
    <property type="protein sequence ID" value="VDN99343.1"/>
    <property type="molecule type" value="Genomic_DNA"/>
</dbReference>
<accession>A0A0R3T8U7</accession>
<dbReference type="InterPro" id="IPR038552">
    <property type="entry name" value="Tim21_IMS_sf"/>
</dbReference>
<dbReference type="Gene3D" id="3.10.450.320">
    <property type="entry name" value="Mitochondrial import inner membrane translocase subunit Tim21"/>
    <property type="match status" value="1"/>
</dbReference>
<dbReference type="InterPro" id="IPR013261">
    <property type="entry name" value="Tim21"/>
</dbReference>
<evidence type="ECO:0000256" key="8">
    <source>
        <dbReference type="RuleBase" id="RU367142"/>
    </source>
</evidence>
<dbReference type="Pfam" id="PF08294">
    <property type="entry name" value="TIM21"/>
    <property type="match status" value="1"/>
</dbReference>
<evidence type="ECO:0000256" key="2">
    <source>
        <dbReference type="ARBA" id="ARBA00010867"/>
    </source>
</evidence>
<evidence type="ECO:0000256" key="6">
    <source>
        <dbReference type="ARBA" id="ARBA00023128"/>
    </source>
</evidence>
<reference evidence="10 11" key="2">
    <citation type="submission" date="2018-11" db="EMBL/GenBank/DDBJ databases">
        <authorList>
            <consortium name="Pathogen Informatics"/>
        </authorList>
    </citation>
    <scope>NUCLEOTIDE SEQUENCE [LARGE SCALE GENOMIC DNA]</scope>
</reference>
<comment type="subcellular location">
    <subcellularLocation>
        <location evidence="8">Mitochondrion inner membrane</location>
        <topology evidence="8">Single-pass membrane protein</topology>
    </subcellularLocation>
    <subcellularLocation>
        <location evidence="1">Mitochondrion membrane</location>
        <topology evidence="1">Single-pass membrane protein</topology>
    </subcellularLocation>
</comment>
<dbReference type="Proteomes" id="UP000278807">
    <property type="component" value="Unassembled WGS sequence"/>
</dbReference>
<comment type="subunit">
    <text evidence="8">Component of the TIM23 complex.</text>
</comment>
<keyword evidence="8" id="KW-0813">Transport</keyword>
<keyword evidence="8" id="KW-0811">Translocation</keyword>
<reference evidence="12" key="1">
    <citation type="submission" date="2017-02" db="UniProtKB">
        <authorList>
            <consortium name="WormBaseParasite"/>
        </authorList>
    </citation>
    <scope>IDENTIFICATION</scope>
</reference>
<keyword evidence="7 8" id="KW-0472">Membrane</keyword>
<feature type="region of interest" description="Disordered" evidence="9">
    <location>
        <begin position="199"/>
        <end position="226"/>
    </location>
</feature>
<dbReference type="PANTHER" id="PTHR13032">
    <property type="entry name" value="MITOCHONDRIAL IMPORT INNER MEMBRANE TRANSLOCASE SUBUNIT TIM21"/>
    <property type="match status" value="1"/>
</dbReference>
<keyword evidence="3 8" id="KW-0812">Transmembrane</keyword>
<keyword evidence="4" id="KW-0809">Transit peptide</keyword>
<keyword evidence="6 8" id="KW-0496">Mitochondrion</keyword>
<dbReference type="STRING" id="102285.A0A0R3T8U7"/>
<comment type="similarity">
    <text evidence="2 8">Belongs to the TIM21 family.</text>
</comment>
<dbReference type="AlphaFoldDB" id="A0A0R3T8U7"/>
<evidence type="ECO:0000313" key="12">
    <source>
        <dbReference type="WBParaSite" id="HNAJ_0000348601-mRNA-1"/>
    </source>
</evidence>
<gene>
    <name evidence="10" type="ORF">HNAJ_LOCUS3484</name>
</gene>
<dbReference type="WBParaSite" id="HNAJ_0000348601-mRNA-1">
    <property type="protein sequence ID" value="HNAJ_0000348601-mRNA-1"/>
    <property type="gene ID" value="HNAJ_0000348601"/>
</dbReference>
<comment type="function">
    <text evidence="8">Essential component of the TIM23 complex, a complex that mediates the translocation of transit peptide-containing proteins across the mitochondrial inner membrane.</text>
</comment>
<keyword evidence="8" id="KW-0999">Mitochondrion inner membrane</keyword>
<organism evidence="12">
    <name type="scientific">Rodentolepis nana</name>
    <name type="common">Dwarf tapeworm</name>
    <name type="synonym">Hymenolepis nana</name>
    <dbReference type="NCBI Taxonomy" id="102285"/>
    <lineage>
        <taxon>Eukaryota</taxon>
        <taxon>Metazoa</taxon>
        <taxon>Spiralia</taxon>
        <taxon>Lophotrochozoa</taxon>
        <taxon>Platyhelminthes</taxon>
        <taxon>Cestoda</taxon>
        <taxon>Eucestoda</taxon>
        <taxon>Cyclophyllidea</taxon>
        <taxon>Hymenolepididae</taxon>
        <taxon>Rodentolepis</taxon>
    </lineage>
</organism>
<evidence type="ECO:0000256" key="4">
    <source>
        <dbReference type="ARBA" id="ARBA00022946"/>
    </source>
</evidence>
<keyword evidence="11" id="KW-1185">Reference proteome</keyword>
<evidence type="ECO:0000256" key="1">
    <source>
        <dbReference type="ARBA" id="ARBA00004304"/>
    </source>
</evidence>
<keyword evidence="8" id="KW-0653">Protein transport</keyword>
<evidence type="ECO:0000256" key="9">
    <source>
        <dbReference type="SAM" id="MobiDB-lite"/>
    </source>
</evidence>
<evidence type="ECO:0000313" key="10">
    <source>
        <dbReference type="EMBL" id="VDN99343.1"/>
    </source>
</evidence>
<evidence type="ECO:0000256" key="7">
    <source>
        <dbReference type="ARBA" id="ARBA00023136"/>
    </source>
</evidence>
<feature type="transmembrane region" description="Helical" evidence="8">
    <location>
        <begin position="65"/>
        <end position="85"/>
    </location>
</feature>
<name>A0A0R3T8U7_RODNA</name>
<sequence>MALAQKLFILNRTALRRSLIYFSTSHSLLQNSTHEAPKKVVSRAAVSNDPALSVTSKVKQGASDFWYSTIVVGGIALTGFIFYIIGNELFSSKSPTRVYEDALKICISDHRVQDLLGTSITGYGEVNRRGRGTQIASSEWIDTHGKKHLTMRFHLKGAYATGTVHLELYENDCKEMVYRYLVVEVDGLTRRQVILRPEENTSSSSFSVQPPAPPPVKLEPFNEKSE</sequence>
<dbReference type="OrthoDB" id="436405at2759"/>
<evidence type="ECO:0000256" key="5">
    <source>
        <dbReference type="ARBA" id="ARBA00022989"/>
    </source>
</evidence>
<dbReference type="GO" id="GO:0030150">
    <property type="term" value="P:protein import into mitochondrial matrix"/>
    <property type="evidence" value="ECO:0007669"/>
    <property type="project" value="UniProtKB-UniRule"/>
</dbReference>
<dbReference type="GO" id="GO:0005744">
    <property type="term" value="C:TIM23 mitochondrial import inner membrane translocase complex"/>
    <property type="evidence" value="ECO:0007669"/>
    <property type="project" value="UniProtKB-UniRule"/>
</dbReference>